<comment type="subcellular location">
    <subcellularLocation>
        <location evidence="1">Cell membrane</location>
        <topology evidence="1">Multi-pass membrane protein</topology>
    </subcellularLocation>
</comment>
<dbReference type="GO" id="GO:0055085">
    <property type="term" value="P:transmembrane transport"/>
    <property type="evidence" value="ECO:0007669"/>
    <property type="project" value="InterPro"/>
</dbReference>
<feature type="transmembrane region" description="Helical" evidence="6">
    <location>
        <begin position="310"/>
        <end position="327"/>
    </location>
</feature>
<evidence type="ECO:0000313" key="7">
    <source>
        <dbReference type="EMBL" id="QNN68526.1"/>
    </source>
</evidence>
<keyword evidence="3 6" id="KW-0812">Transmembrane</keyword>
<evidence type="ECO:0000256" key="4">
    <source>
        <dbReference type="ARBA" id="ARBA00022989"/>
    </source>
</evidence>
<feature type="transmembrane region" description="Helical" evidence="6">
    <location>
        <begin position="107"/>
        <end position="125"/>
    </location>
</feature>
<dbReference type="RefSeq" id="WP_187540133.1">
    <property type="nucleotide sequence ID" value="NZ_BAABJT010000001.1"/>
</dbReference>
<name>A0A7G9SL01_9SPHN</name>
<sequence length="366" mass="39545">MNLQFFPSRQLALYMAKLFLTRSLAVLVALVLILMTLDLLGESGKILAVEGNGDAELWRYVALRIPLLISRFLPFSVLLGALIAFVGLNQNSEVVAMKAAGISAHQILAPLVVTSLGIAAILFAFNETVVVKSARAVTAWSDNEYRPIPPESGILSNVWLLQGDDLIRAGHVAGSGARFHAERIEIYDRTGGILHRVIEADRGVPRPDSGDWLLTDVRIYDAEMNVVRRVPQMPGLAGVTPGQMTLAKVNPSELDYWTLKTRIRQLEEAGRSADEARAGLAHKISGPLSTLLMPLLAAVAAFGLARSGQVLLRAALGMALGFAYFVADNFSLAMGNAGAYSPLIAAWAPFFLFLLIGETVLVRSEE</sequence>
<evidence type="ECO:0000256" key="5">
    <source>
        <dbReference type="ARBA" id="ARBA00023136"/>
    </source>
</evidence>
<feature type="transmembrane region" description="Helical" evidence="6">
    <location>
        <begin position="284"/>
        <end position="303"/>
    </location>
</feature>
<dbReference type="GO" id="GO:0015920">
    <property type="term" value="P:lipopolysaccharide transport"/>
    <property type="evidence" value="ECO:0007669"/>
    <property type="project" value="TreeGrafter"/>
</dbReference>
<dbReference type="EMBL" id="CP060718">
    <property type="protein sequence ID" value="QNN68526.1"/>
    <property type="molecule type" value="Genomic_DNA"/>
</dbReference>
<gene>
    <name evidence="7" type="primary">lptG</name>
    <name evidence="7" type="ORF">H9L13_04175</name>
</gene>
<dbReference type="NCBIfam" id="TIGR04408">
    <property type="entry name" value="LptG_lptG"/>
    <property type="match status" value="1"/>
</dbReference>
<keyword evidence="2" id="KW-1003">Cell membrane</keyword>
<dbReference type="PANTHER" id="PTHR33529">
    <property type="entry name" value="SLR0882 PROTEIN-RELATED"/>
    <property type="match status" value="1"/>
</dbReference>
<keyword evidence="8" id="KW-1185">Reference proteome</keyword>
<evidence type="ECO:0000256" key="6">
    <source>
        <dbReference type="SAM" id="Phobius"/>
    </source>
</evidence>
<evidence type="ECO:0000256" key="1">
    <source>
        <dbReference type="ARBA" id="ARBA00004651"/>
    </source>
</evidence>
<evidence type="ECO:0000256" key="2">
    <source>
        <dbReference type="ARBA" id="ARBA00022475"/>
    </source>
</evidence>
<accession>A0A7G9SL01</accession>
<feature type="transmembrane region" description="Helical" evidence="6">
    <location>
        <begin position="12"/>
        <end position="37"/>
    </location>
</feature>
<feature type="transmembrane region" description="Helical" evidence="6">
    <location>
        <begin position="57"/>
        <end position="86"/>
    </location>
</feature>
<dbReference type="GO" id="GO:0043190">
    <property type="term" value="C:ATP-binding cassette (ABC) transporter complex"/>
    <property type="evidence" value="ECO:0007669"/>
    <property type="project" value="InterPro"/>
</dbReference>
<feature type="transmembrane region" description="Helical" evidence="6">
    <location>
        <begin position="339"/>
        <end position="362"/>
    </location>
</feature>
<keyword evidence="4 6" id="KW-1133">Transmembrane helix</keyword>
<dbReference type="KEGG" id="slut:H9L13_04175"/>
<keyword evidence="5 6" id="KW-0472">Membrane</keyword>
<proteinExistence type="predicted"/>
<evidence type="ECO:0000256" key="3">
    <source>
        <dbReference type="ARBA" id="ARBA00022692"/>
    </source>
</evidence>
<dbReference type="InterPro" id="IPR030923">
    <property type="entry name" value="LptG"/>
</dbReference>
<protein>
    <submittedName>
        <fullName evidence="7">LPS export ABC transporter permease LptG</fullName>
    </submittedName>
</protein>
<dbReference type="InterPro" id="IPR005495">
    <property type="entry name" value="LptG/LptF_permease"/>
</dbReference>
<dbReference type="Pfam" id="PF03739">
    <property type="entry name" value="LptF_LptG"/>
    <property type="match status" value="1"/>
</dbReference>
<organism evidence="7 8">
    <name type="scientific">Sphingomonas lutea</name>
    <dbReference type="NCBI Taxonomy" id="1045317"/>
    <lineage>
        <taxon>Bacteria</taxon>
        <taxon>Pseudomonadati</taxon>
        <taxon>Pseudomonadota</taxon>
        <taxon>Alphaproteobacteria</taxon>
        <taxon>Sphingomonadales</taxon>
        <taxon>Sphingomonadaceae</taxon>
        <taxon>Sphingomonas</taxon>
    </lineage>
</organism>
<evidence type="ECO:0000313" key="8">
    <source>
        <dbReference type="Proteomes" id="UP000515971"/>
    </source>
</evidence>
<dbReference type="PANTHER" id="PTHR33529:SF2">
    <property type="entry name" value="LIPOPOLYSACCHARIDE EXPORT SYSTEM PERMEASE PROTEIN LPTG"/>
    <property type="match status" value="1"/>
</dbReference>
<dbReference type="Proteomes" id="UP000515971">
    <property type="component" value="Chromosome"/>
</dbReference>
<dbReference type="AlphaFoldDB" id="A0A7G9SL01"/>
<reference evidence="7 8" key="1">
    <citation type="submission" date="2020-08" db="EMBL/GenBank/DDBJ databases">
        <title>Genome sequence of Sphingomonas lutea KCTC 23642T.</title>
        <authorList>
            <person name="Hyun D.-W."/>
            <person name="Bae J.-W."/>
        </authorList>
    </citation>
    <scope>NUCLEOTIDE SEQUENCE [LARGE SCALE GENOMIC DNA]</scope>
    <source>
        <strain evidence="7 8">KCTC 23642</strain>
    </source>
</reference>